<evidence type="ECO:0000313" key="10">
    <source>
        <dbReference type="Ensembl" id="ENSMMOP00000024394.1"/>
    </source>
</evidence>
<dbReference type="GO" id="GO:0045504">
    <property type="term" value="F:dynein heavy chain binding"/>
    <property type="evidence" value="ECO:0007669"/>
    <property type="project" value="TreeGrafter"/>
</dbReference>
<dbReference type="STRING" id="94237.ENSMMOP00000024394"/>
<comment type="similarity">
    <text evidence="4">Belongs to the inner dynein arm light chain family.</text>
</comment>
<evidence type="ECO:0000256" key="9">
    <source>
        <dbReference type="SAM" id="MobiDB-lite"/>
    </source>
</evidence>
<accession>A0A3Q3XEL6</accession>
<dbReference type="PANTHER" id="PTHR13183:SF0">
    <property type="entry name" value="AXONEMAL DYNEIN LIGHT INTERMEDIATE POLYPEPTIDE 1"/>
    <property type="match status" value="1"/>
</dbReference>
<evidence type="ECO:0000256" key="2">
    <source>
        <dbReference type="ARBA" id="ARBA00023054"/>
    </source>
</evidence>
<feature type="coiled-coil region" evidence="8">
    <location>
        <begin position="172"/>
        <end position="249"/>
    </location>
</feature>
<evidence type="ECO:0000256" key="6">
    <source>
        <dbReference type="ARBA" id="ARBA00042417"/>
    </source>
</evidence>
<dbReference type="GO" id="GO:0097546">
    <property type="term" value="C:ciliary base"/>
    <property type="evidence" value="ECO:0007669"/>
    <property type="project" value="TreeGrafter"/>
</dbReference>
<dbReference type="GO" id="GO:0030286">
    <property type="term" value="C:dynein complex"/>
    <property type="evidence" value="ECO:0007669"/>
    <property type="project" value="UniProtKB-KW"/>
</dbReference>
<dbReference type="Proteomes" id="UP000261620">
    <property type="component" value="Unplaced"/>
</dbReference>
<feature type="region of interest" description="Disordered" evidence="9">
    <location>
        <begin position="19"/>
        <end position="56"/>
    </location>
</feature>
<dbReference type="OMA" id="RQMAVNC"/>
<keyword evidence="3" id="KW-0505">Motor protein</keyword>
<reference evidence="10" key="2">
    <citation type="submission" date="2025-09" db="UniProtKB">
        <authorList>
            <consortium name="Ensembl"/>
        </authorList>
    </citation>
    <scope>IDENTIFICATION</scope>
</reference>
<keyword evidence="1" id="KW-0243">Dynein</keyword>
<evidence type="ECO:0000256" key="3">
    <source>
        <dbReference type="ARBA" id="ARBA00023175"/>
    </source>
</evidence>
<sequence length="251" mass="29022">MIPPAASLLKYDHPVCVSKTSDRKSPKVTSSQQHVNFFPVPPPPKAKPSHNEAGNQGNEQILNTIFPPREWREGNELWVQRVSSVVCTRTDVVHLEELLDAALRQKQARETGICPERRELYIQFFDELIRQVTISCAERGLLLVRVRDEIHMTIAAYQTMYESSMAFSLRKSLRAEQDVADMKKRISDLEAEVEDLRKQLNEEKAKCDANERRENERRQVEEKKHAEQIQFLKRANQQLKAQLEGMITSTK</sequence>
<comment type="function">
    <text evidence="7">Involved in sperm flagellum assembly.</text>
</comment>
<evidence type="ECO:0000256" key="7">
    <source>
        <dbReference type="ARBA" id="ARBA00043925"/>
    </source>
</evidence>
<keyword evidence="11" id="KW-1185">Reference proteome</keyword>
<protein>
    <recommendedName>
        <fullName evidence="5">Axonemal dynein light intermediate polypeptide 1</fullName>
    </recommendedName>
    <alternativeName>
        <fullName evidence="6">Inner dynein arm light chain, axonemal</fullName>
    </alternativeName>
</protein>
<dbReference type="GO" id="GO:0005930">
    <property type="term" value="C:axoneme"/>
    <property type="evidence" value="ECO:0007669"/>
    <property type="project" value="TreeGrafter"/>
</dbReference>
<reference evidence="10" key="1">
    <citation type="submission" date="2025-08" db="UniProtKB">
        <authorList>
            <consortium name="Ensembl"/>
        </authorList>
    </citation>
    <scope>IDENTIFICATION</scope>
</reference>
<evidence type="ECO:0000256" key="1">
    <source>
        <dbReference type="ARBA" id="ARBA00023017"/>
    </source>
</evidence>
<organism evidence="10 11">
    <name type="scientific">Mola mola</name>
    <name type="common">Ocean sunfish</name>
    <name type="synonym">Tetraodon mola</name>
    <dbReference type="NCBI Taxonomy" id="94237"/>
    <lineage>
        <taxon>Eukaryota</taxon>
        <taxon>Metazoa</taxon>
        <taxon>Chordata</taxon>
        <taxon>Craniata</taxon>
        <taxon>Vertebrata</taxon>
        <taxon>Euteleostomi</taxon>
        <taxon>Actinopterygii</taxon>
        <taxon>Neopterygii</taxon>
        <taxon>Teleostei</taxon>
        <taxon>Neoteleostei</taxon>
        <taxon>Acanthomorphata</taxon>
        <taxon>Eupercaria</taxon>
        <taxon>Tetraodontiformes</taxon>
        <taxon>Molidae</taxon>
        <taxon>Mola</taxon>
    </lineage>
</organism>
<dbReference type="PANTHER" id="PTHR13183">
    <property type="entry name" value="AXONEMAL INNER ARM DYNEIN LIGHT CHAIN 28"/>
    <property type="match status" value="1"/>
</dbReference>
<keyword evidence="2 8" id="KW-0175">Coiled coil</keyword>
<evidence type="ECO:0000256" key="5">
    <source>
        <dbReference type="ARBA" id="ARBA00039799"/>
    </source>
</evidence>
<dbReference type="Ensembl" id="ENSMMOT00000024805.1">
    <property type="protein sequence ID" value="ENSMMOP00000024394.1"/>
    <property type="gene ID" value="ENSMMOG00000018557.1"/>
</dbReference>
<dbReference type="InterPro" id="IPR019347">
    <property type="entry name" value="Axonemal_dynein_light_chain"/>
</dbReference>
<name>A0A3Q3XEL6_MOLML</name>
<evidence type="ECO:0000256" key="8">
    <source>
        <dbReference type="SAM" id="Coils"/>
    </source>
</evidence>
<dbReference type="Pfam" id="PF10211">
    <property type="entry name" value="Ax_dynein_light"/>
    <property type="match status" value="1"/>
</dbReference>
<evidence type="ECO:0000256" key="4">
    <source>
        <dbReference type="ARBA" id="ARBA00038114"/>
    </source>
</evidence>
<evidence type="ECO:0000313" key="11">
    <source>
        <dbReference type="Proteomes" id="UP000261620"/>
    </source>
</evidence>
<dbReference type="AlphaFoldDB" id="A0A3Q3XEL6"/>
<proteinExistence type="inferred from homology"/>